<dbReference type="PANTHER" id="PTHR43498">
    <property type="entry name" value="FERREDOXIN:COB-COM HETERODISULFIDE REDUCTASE SUBUNIT A"/>
    <property type="match status" value="1"/>
</dbReference>
<dbReference type="Proteomes" id="UP000315471">
    <property type="component" value="Unassembled WGS sequence"/>
</dbReference>
<dbReference type="Pfam" id="PF12831">
    <property type="entry name" value="FAD_oxidored"/>
    <property type="match status" value="1"/>
</dbReference>
<evidence type="ECO:0000256" key="4">
    <source>
        <dbReference type="ARBA" id="ARBA00023004"/>
    </source>
</evidence>
<evidence type="ECO:0000313" key="7">
    <source>
        <dbReference type="Proteomes" id="UP000315471"/>
    </source>
</evidence>
<dbReference type="GO" id="GO:0016491">
    <property type="term" value="F:oxidoreductase activity"/>
    <property type="evidence" value="ECO:0007669"/>
    <property type="project" value="UniProtKB-KW"/>
</dbReference>
<protein>
    <submittedName>
        <fullName evidence="6">FAD dependent oxidoreductase</fullName>
    </submittedName>
</protein>
<keyword evidence="1" id="KW-0004">4Fe-4S</keyword>
<comment type="caution">
    <text evidence="6">The sequence shown here is derived from an EMBL/GenBank/DDBJ whole genome shotgun (WGS) entry which is preliminary data.</text>
</comment>
<dbReference type="InterPro" id="IPR039650">
    <property type="entry name" value="HdrA-like"/>
</dbReference>
<keyword evidence="3" id="KW-0560">Oxidoreductase</keyword>
<dbReference type="EMBL" id="SJPY01000007">
    <property type="protein sequence ID" value="TWU37926.1"/>
    <property type="molecule type" value="Genomic_DNA"/>
</dbReference>
<keyword evidence="5" id="KW-0411">Iron-sulfur</keyword>
<evidence type="ECO:0000256" key="3">
    <source>
        <dbReference type="ARBA" id="ARBA00023002"/>
    </source>
</evidence>
<evidence type="ECO:0000313" key="6">
    <source>
        <dbReference type="EMBL" id="TWU37926.1"/>
    </source>
</evidence>
<sequence length="569" mass="63916">MHLFASNRPSLLLNGKEDMKRFATFLITLVFLTPRCHAADSTEPLQADVVIYGGTSAAITAAVQLAQMDRSVIIACPEKHLGGMSASGLGFTDVGDKSVIGGLSREFYHRVYLHYQDEFAWKWQPREEYGNEGQGTTAIDDRMQTMWTFEPHVAEQIFETFISENSIAVLRGEWLDRENGVVVAGGKIQSIAMLSGKVFEAEVFMDATYEGDLMAAAGVTYTTGREANSVYGETWNGVQCGKFHHSHNFQQLNISPYVIPGDPTSGVLPRISTEPSGENGSGDKRIQAYNYRLCTTNAEGNIVPFEKPENYDPAQYELLRRVFRGGRYSMFGGGKIPNNKRDVNNVGPFSSDNIGMNYDYPEASYEERKAILDEHINYHKGLLYFWGHDESVPERFRKSIRKWGHAKDEFVDNDHWPYQIYVREARRMVGDFVMTENEILGRNKVDKPIGMGSYTMDSHNVQRYITPEGFVQNEGDLGVDADQPYQIHLGTILPKEEECKNLLVLTAVSSSHIAFGSIRMEPVFMILGQSAATIAGMAIEKDIDIHELEYSELKTKLRADGQILDISDR</sequence>
<accession>A0A5C6DS97</accession>
<name>A0A5C6DS97_9BACT</name>
<keyword evidence="7" id="KW-1185">Reference proteome</keyword>
<dbReference type="SUPFAM" id="SSF51905">
    <property type="entry name" value="FAD/NAD(P)-binding domain"/>
    <property type="match status" value="1"/>
</dbReference>
<dbReference type="PANTHER" id="PTHR43498:SF1">
    <property type="entry name" value="COB--COM HETERODISULFIDE REDUCTASE IRON-SULFUR SUBUNIT A"/>
    <property type="match status" value="1"/>
</dbReference>
<evidence type="ECO:0000256" key="2">
    <source>
        <dbReference type="ARBA" id="ARBA00022723"/>
    </source>
</evidence>
<dbReference type="AlphaFoldDB" id="A0A5C6DS97"/>
<dbReference type="InterPro" id="IPR036188">
    <property type="entry name" value="FAD/NAD-bd_sf"/>
</dbReference>
<proteinExistence type="predicted"/>
<dbReference type="GO" id="GO:0046872">
    <property type="term" value="F:metal ion binding"/>
    <property type="evidence" value="ECO:0007669"/>
    <property type="project" value="UniProtKB-KW"/>
</dbReference>
<evidence type="ECO:0000256" key="1">
    <source>
        <dbReference type="ARBA" id="ARBA00022485"/>
    </source>
</evidence>
<dbReference type="GO" id="GO:0051539">
    <property type="term" value="F:4 iron, 4 sulfur cluster binding"/>
    <property type="evidence" value="ECO:0007669"/>
    <property type="project" value="UniProtKB-KW"/>
</dbReference>
<gene>
    <name evidence="6" type="ORF">Q31b_47150</name>
</gene>
<organism evidence="6 7">
    <name type="scientific">Novipirellula aureliae</name>
    <dbReference type="NCBI Taxonomy" id="2527966"/>
    <lineage>
        <taxon>Bacteria</taxon>
        <taxon>Pseudomonadati</taxon>
        <taxon>Planctomycetota</taxon>
        <taxon>Planctomycetia</taxon>
        <taxon>Pirellulales</taxon>
        <taxon>Pirellulaceae</taxon>
        <taxon>Novipirellula</taxon>
    </lineage>
</organism>
<evidence type="ECO:0000256" key="5">
    <source>
        <dbReference type="ARBA" id="ARBA00023014"/>
    </source>
</evidence>
<keyword evidence="2" id="KW-0479">Metal-binding</keyword>
<reference evidence="6 7" key="1">
    <citation type="submission" date="2019-02" db="EMBL/GenBank/DDBJ databases">
        <title>Deep-cultivation of Planctomycetes and their phenomic and genomic characterization uncovers novel biology.</title>
        <authorList>
            <person name="Wiegand S."/>
            <person name="Jogler M."/>
            <person name="Boedeker C."/>
            <person name="Pinto D."/>
            <person name="Vollmers J."/>
            <person name="Rivas-Marin E."/>
            <person name="Kohn T."/>
            <person name="Peeters S.H."/>
            <person name="Heuer A."/>
            <person name="Rast P."/>
            <person name="Oberbeckmann S."/>
            <person name="Bunk B."/>
            <person name="Jeske O."/>
            <person name="Meyerdierks A."/>
            <person name="Storesund J.E."/>
            <person name="Kallscheuer N."/>
            <person name="Luecker S."/>
            <person name="Lage O.M."/>
            <person name="Pohl T."/>
            <person name="Merkel B.J."/>
            <person name="Hornburger P."/>
            <person name="Mueller R.-W."/>
            <person name="Bruemmer F."/>
            <person name="Labrenz M."/>
            <person name="Spormann A.M."/>
            <person name="Op Den Camp H."/>
            <person name="Overmann J."/>
            <person name="Amann R."/>
            <person name="Jetten M.S.M."/>
            <person name="Mascher T."/>
            <person name="Medema M.H."/>
            <person name="Devos D.P."/>
            <person name="Kaster A.-K."/>
            <person name="Ovreas L."/>
            <person name="Rohde M."/>
            <person name="Galperin M.Y."/>
            <person name="Jogler C."/>
        </authorList>
    </citation>
    <scope>NUCLEOTIDE SEQUENCE [LARGE SCALE GENOMIC DNA]</scope>
    <source>
        <strain evidence="6 7">Q31b</strain>
    </source>
</reference>
<keyword evidence="4" id="KW-0408">Iron</keyword>